<feature type="binding site" evidence="5">
    <location>
        <position position="90"/>
    </location>
    <ligand>
        <name>Ca(2+)</name>
        <dbReference type="ChEBI" id="CHEBI:29108"/>
        <label>1</label>
    </ligand>
</feature>
<feature type="binding site" evidence="5">
    <location>
        <position position="62"/>
    </location>
    <ligand>
        <name>Zn(2+)</name>
        <dbReference type="ChEBI" id="CHEBI:29105"/>
        <label>1</label>
    </ligand>
</feature>
<name>A0A4Y7JTH7_PAPSO</name>
<dbReference type="PRINTS" id="PR00138">
    <property type="entry name" value="MATRIXIN"/>
</dbReference>
<feature type="binding site" evidence="5">
    <location>
        <position position="90"/>
    </location>
    <ligand>
        <name>Ca(2+)</name>
        <dbReference type="ChEBI" id="CHEBI:29108"/>
        <label>3</label>
    </ligand>
</feature>
<feature type="binding site" evidence="5">
    <location>
        <position position="85"/>
    </location>
    <ligand>
        <name>Zn(2+)</name>
        <dbReference type="ChEBI" id="CHEBI:29105"/>
        <label>1</label>
    </ligand>
</feature>
<dbReference type="GO" id="GO:0006508">
    <property type="term" value="P:proteolysis"/>
    <property type="evidence" value="ECO:0007669"/>
    <property type="project" value="UniProtKB-KW"/>
</dbReference>
<comment type="cofactor">
    <cofactor evidence="5">
        <name>Ca(2+)</name>
        <dbReference type="ChEBI" id="CHEBI:29108"/>
    </cofactor>
    <text evidence="5">Can bind about 5 Ca(2+) ions per subunit.</text>
</comment>
<feature type="binding site" evidence="5">
    <location>
        <position position="67"/>
    </location>
    <ligand>
        <name>Ca(2+)</name>
        <dbReference type="ChEBI" id="CHEBI:29108"/>
        <label>3</label>
    </ligand>
</feature>
<evidence type="ECO:0000313" key="7">
    <source>
        <dbReference type="EMBL" id="RZC63352.1"/>
    </source>
</evidence>
<dbReference type="AlphaFoldDB" id="A0A4Y7JTH7"/>
<dbReference type="PANTHER" id="PTHR10201">
    <property type="entry name" value="MATRIX METALLOPROTEINASE"/>
    <property type="match status" value="1"/>
</dbReference>
<keyword evidence="3" id="KW-0378">Hydrolase</keyword>
<dbReference type="Proteomes" id="UP000316621">
    <property type="component" value="Chromosome 5"/>
</dbReference>
<keyword evidence="8" id="KW-1185">Reference proteome</keyword>
<dbReference type="InterPro" id="IPR021190">
    <property type="entry name" value="Pept_M10A"/>
</dbReference>
<feature type="binding site" evidence="5">
    <location>
        <position position="60"/>
    </location>
    <ligand>
        <name>Zn(2+)</name>
        <dbReference type="ChEBI" id="CHEBI:29105"/>
        <label>1</label>
    </ligand>
</feature>
<proteinExistence type="predicted"/>
<gene>
    <name evidence="7" type="ORF">C5167_025104</name>
</gene>
<feature type="binding site" evidence="5">
    <location>
        <position position="87"/>
    </location>
    <ligand>
        <name>Ca(2+)</name>
        <dbReference type="ChEBI" id="CHEBI:29108"/>
        <label>3</label>
    </ligand>
</feature>
<dbReference type="SMART" id="SM00235">
    <property type="entry name" value="ZnMc"/>
    <property type="match status" value="1"/>
</dbReference>
<keyword evidence="5" id="KW-0106">Calcium</keyword>
<dbReference type="InterPro" id="IPR006026">
    <property type="entry name" value="Peptidase_Metallo"/>
</dbReference>
<dbReference type="GO" id="GO:0004222">
    <property type="term" value="F:metalloendopeptidase activity"/>
    <property type="evidence" value="ECO:0007669"/>
    <property type="project" value="InterPro"/>
</dbReference>
<evidence type="ECO:0000313" key="8">
    <source>
        <dbReference type="Proteomes" id="UP000316621"/>
    </source>
</evidence>
<evidence type="ECO:0000256" key="4">
    <source>
        <dbReference type="ARBA" id="ARBA00022833"/>
    </source>
</evidence>
<keyword evidence="2 5" id="KW-0479">Metal-binding</keyword>
<sequence>MELVYRFRDSAAANVKPATLQSACVRALSSWAAVSNFRFRAPANSREINNIIIGFHRLSHRDFHPFDDPLGILGHGFAPQDGQAHLDADENCRLGHSSDTNAVMFSGIGGGQRKWTPTADDINGIRALYS</sequence>
<dbReference type="PANTHER" id="PTHR10201:SF213">
    <property type="entry name" value="METALLOENDOPROTEINASE 2-MMP-LIKE"/>
    <property type="match status" value="1"/>
</dbReference>
<accession>A0A4Y7JTH7</accession>
<evidence type="ECO:0000256" key="3">
    <source>
        <dbReference type="ARBA" id="ARBA00022801"/>
    </source>
</evidence>
<dbReference type="Gene3D" id="3.40.390.10">
    <property type="entry name" value="Collagenase (Catalytic Domain)"/>
    <property type="match status" value="1"/>
</dbReference>
<dbReference type="GO" id="GO:0030574">
    <property type="term" value="P:collagen catabolic process"/>
    <property type="evidence" value="ECO:0007669"/>
    <property type="project" value="TreeGrafter"/>
</dbReference>
<dbReference type="GO" id="GO:0008270">
    <property type="term" value="F:zinc ion binding"/>
    <property type="evidence" value="ECO:0007669"/>
    <property type="project" value="InterPro"/>
</dbReference>
<feature type="binding site" evidence="5">
    <location>
        <position position="96"/>
    </location>
    <ligand>
        <name>Zn(2+)</name>
        <dbReference type="ChEBI" id="CHEBI:29105"/>
        <label>2</label>
        <note>catalytic</note>
    </ligand>
</feature>
<dbReference type="InterPro" id="IPR001818">
    <property type="entry name" value="Pept_M10_metallopeptidase"/>
</dbReference>
<evidence type="ECO:0000259" key="6">
    <source>
        <dbReference type="SMART" id="SM00235"/>
    </source>
</evidence>
<dbReference type="SUPFAM" id="SSF55486">
    <property type="entry name" value="Metalloproteases ('zincins'), catalytic domain"/>
    <property type="match status" value="1"/>
</dbReference>
<organism evidence="7 8">
    <name type="scientific">Papaver somniferum</name>
    <name type="common">Opium poppy</name>
    <dbReference type="NCBI Taxonomy" id="3469"/>
    <lineage>
        <taxon>Eukaryota</taxon>
        <taxon>Viridiplantae</taxon>
        <taxon>Streptophyta</taxon>
        <taxon>Embryophyta</taxon>
        <taxon>Tracheophyta</taxon>
        <taxon>Spermatophyta</taxon>
        <taxon>Magnoliopsida</taxon>
        <taxon>Ranunculales</taxon>
        <taxon>Papaveraceae</taxon>
        <taxon>Papaveroideae</taxon>
        <taxon>Papaver</taxon>
    </lineage>
</organism>
<dbReference type="OMA" id="TICRIAH"/>
<dbReference type="InterPro" id="IPR024079">
    <property type="entry name" value="MetalloPept_cat_dom_sf"/>
</dbReference>
<comment type="cofactor">
    <cofactor evidence="5">
        <name>Zn(2+)</name>
        <dbReference type="ChEBI" id="CHEBI:29105"/>
    </cofactor>
    <text evidence="5">Binds 2 Zn(2+) ions per subunit.</text>
</comment>
<feature type="binding site" evidence="5">
    <location>
        <position position="104"/>
    </location>
    <ligand>
        <name>Zn(2+)</name>
        <dbReference type="ChEBI" id="CHEBI:29105"/>
        <label>2</label>
        <note>catalytic</note>
    </ligand>
</feature>
<dbReference type="EMBL" id="CM010719">
    <property type="protein sequence ID" value="RZC63352.1"/>
    <property type="molecule type" value="Genomic_DNA"/>
</dbReference>
<evidence type="ECO:0000256" key="5">
    <source>
        <dbReference type="PIRSR" id="PIRSR621190-2"/>
    </source>
</evidence>
<evidence type="ECO:0000256" key="1">
    <source>
        <dbReference type="ARBA" id="ARBA00022670"/>
    </source>
</evidence>
<feature type="domain" description="Peptidase metallopeptidase" evidence="6">
    <location>
        <begin position="1"/>
        <end position="130"/>
    </location>
</feature>
<evidence type="ECO:0000256" key="2">
    <source>
        <dbReference type="ARBA" id="ARBA00022723"/>
    </source>
</evidence>
<keyword evidence="4 5" id="KW-0862">Zinc</keyword>
<reference evidence="7 8" key="1">
    <citation type="journal article" date="2018" name="Science">
        <title>The opium poppy genome and morphinan production.</title>
        <authorList>
            <person name="Guo L."/>
            <person name="Winzer T."/>
            <person name="Yang X."/>
            <person name="Li Y."/>
            <person name="Ning Z."/>
            <person name="He Z."/>
            <person name="Teodor R."/>
            <person name="Lu Y."/>
            <person name="Bowser T.A."/>
            <person name="Graham I.A."/>
            <person name="Ye K."/>
        </authorList>
    </citation>
    <scope>NUCLEOTIDE SEQUENCE [LARGE SCALE GENOMIC DNA]</scope>
    <source>
        <strain evidence="8">cv. HN1</strain>
        <tissue evidence="7">Leaves</tissue>
    </source>
</reference>
<protein>
    <recommendedName>
        <fullName evidence="6">Peptidase metallopeptidase domain-containing protein</fullName>
    </recommendedName>
</protein>
<keyword evidence="1" id="KW-0645">Protease</keyword>
<dbReference type="GO" id="GO:0031012">
    <property type="term" value="C:extracellular matrix"/>
    <property type="evidence" value="ECO:0007669"/>
    <property type="project" value="InterPro"/>
</dbReference>
<feature type="binding site" evidence="5">
    <location>
        <position position="75"/>
    </location>
    <ligand>
        <name>Zn(2+)</name>
        <dbReference type="ChEBI" id="CHEBI:29105"/>
        <label>1</label>
    </ligand>
</feature>
<dbReference type="Gramene" id="RZC63352">
    <property type="protein sequence ID" value="RZC63352"/>
    <property type="gene ID" value="C5167_025104"/>
</dbReference>
<dbReference type="GO" id="GO:0030198">
    <property type="term" value="P:extracellular matrix organization"/>
    <property type="evidence" value="ECO:0007669"/>
    <property type="project" value="TreeGrafter"/>
</dbReference>
<dbReference type="Pfam" id="PF00413">
    <property type="entry name" value="Peptidase_M10"/>
    <property type="match status" value="1"/>
</dbReference>